<dbReference type="PANTHER" id="PTHR28208">
    <property type="entry name" value="PHOSPHATIDATE PHOSPHATASE APP1"/>
    <property type="match status" value="1"/>
</dbReference>
<evidence type="ECO:0000313" key="3">
    <source>
        <dbReference type="EMBL" id="MCP3056951.1"/>
    </source>
</evidence>
<gene>
    <name evidence="3" type="ORF">MJ956_17635</name>
</gene>
<evidence type="ECO:0000313" key="4">
    <source>
        <dbReference type="Proteomes" id="UP001155220"/>
    </source>
</evidence>
<protein>
    <submittedName>
        <fullName evidence="3">DUF2183 domain-containing protein</fullName>
    </submittedName>
</protein>
<name>A0A9X2KGX9_9HYPH</name>
<dbReference type="PANTHER" id="PTHR28208:SF3">
    <property type="entry name" value="PHOSPHATIDATE PHOSPHATASE APP1"/>
    <property type="match status" value="1"/>
</dbReference>
<dbReference type="EMBL" id="JALHBS010000115">
    <property type="protein sequence ID" value="MCP3056951.1"/>
    <property type="molecule type" value="Genomic_DNA"/>
</dbReference>
<sequence>MAHDKFHSIVHRAEGLWDRARFHAKRATGLLGTPILLAYRGFQTPDGLWLRGRVIEDQGVISAEHTESILGNVWLSLKRYETDEIRGARIAYSAGGVTGEVTTDEEGYFDLTIEHPARSEAAPWLPVELILIHAPYYDLRPLGAKAEIRVVSPKARFGVISDIDDTIVKTGATNFLKHWRTVAANSARSRTAFPGVTHLYRALAEGEAGPQTNPIFYVSSSPWNLFDLFERFMVLHDIPLGPMLLKDFGLDATKWLTGGHDDHKLKMIERIISAHPRLSFVLIGDSGQRDAVIYAEAARRYPGRVLAVYIRDVTGGHLAEEADEGVLALQRAGIPVTVAPTLETAAHQAAEAGLARSSVIGEVRAAIEQRRREEGDSEDSAGDSQETSRS</sequence>
<evidence type="ECO:0000256" key="1">
    <source>
        <dbReference type="SAM" id="MobiDB-lite"/>
    </source>
</evidence>
<feature type="domain" description="Phosphatidate phosphatase APP1 catalytic" evidence="2">
    <location>
        <begin position="157"/>
        <end position="312"/>
    </location>
</feature>
<accession>A0A9X2KGX9</accession>
<keyword evidence="4" id="KW-1185">Reference proteome</keyword>
<feature type="region of interest" description="Disordered" evidence="1">
    <location>
        <begin position="366"/>
        <end position="390"/>
    </location>
</feature>
<evidence type="ECO:0000259" key="2">
    <source>
        <dbReference type="Pfam" id="PF09949"/>
    </source>
</evidence>
<dbReference type="InterPro" id="IPR019236">
    <property type="entry name" value="APP1_cat"/>
</dbReference>
<reference evidence="3" key="1">
    <citation type="submission" date="2022-03" db="EMBL/GenBank/DDBJ databases">
        <title>Aurantimonas Liuensis sp. Nov., isolated from the hadal seawater of the Mariana Trench.</title>
        <authorList>
            <person name="Liu R."/>
        </authorList>
    </citation>
    <scope>NUCLEOTIDE SEQUENCE</scope>
    <source>
        <strain evidence="3">LRZ36</strain>
    </source>
</reference>
<dbReference type="Proteomes" id="UP001155220">
    <property type="component" value="Unassembled WGS sequence"/>
</dbReference>
<dbReference type="AlphaFoldDB" id="A0A9X2KGX9"/>
<dbReference type="GO" id="GO:0008195">
    <property type="term" value="F:phosphatidate phosphatase activity"/>
    <property type="evidence" value="ECO:0007669"/>
    <property type="project" value="InterPro"/>
</dbReference>
<dbReference type="RefSeq" id="WP_253965750.1">
    <property type="nucleotide sequence ID" value="NZ_JALHBS010000115.1"/>
</dbReference>
<comment type="caution">
    <text evidence="3">The sequence shown here is derived from an EMBL/GenBank/DDBJ whole genome shotgun (WGS) entry which is preliminary data.</text>
</comment>
<organism evidence="3 4">
    <name type="scientific">Aurantimonas marianensis</name>
    <dbReference type="NCBI Taxonomy" id="2920428"/>
    <lineage>
        <taxon>Bacteria</taxon>
        <taxon>Pseudomonadati</taxon>
        <taxon>Pseudomonadota</taxon>
        <taxon>Alphaproteobacteria</taxon>
        <taxon>Hyphomicrobiales</taxon>
        <taxon>Aurantimonadaceae</taxon>
        <taxon>Aurantimonas</taxon>
    </lineage>
</organism>
<proteinExistence type="predicted"/>
<dbReference type="Pfam" id="PF09949">
    <property type="entry name" value="APP1_cat"/>
    <property type="match status" value="1"/>
</dbReference>
<dbReference type="InterPro" id="IPR052935">
    <property type="entry name" value="Mg2+_PAP"/>
</dbReference>